<dbReference type="InterPro" id="IPR006035">
    <property type="entry name" value="Ureohydrolase"/>
</dbReference>
<accession>A0A6J7FQS9</accession>
<protein>
    <submittedName>
        <fullName evidence="6">Unannotated protein</fullName>
    </submittedName>
</protein>
<dbReference type="PANTHER" id="PTHR11358:SF35">
    <property type="entry name" value="FORMIMIDOYLGLUTAMASE"/>
    <property type="match status" value="1"/>
</dbReference>
<dbReference type="Gene3D" id="3.40.800.10">
    <property type="entry name" value="Ureohydrolase domain"/>
    <property type="match status" value="1"/>
</dbReference>
<dbReference type="AlphaFoldDB" id="A0A6J7FQS9"/>
<evidence type="ECO:0000256" key="2">
    <source>
        <dbReference type="ARBA" id="ARBA00022801"/>
    </source>
</evidence>
<dbReference type="GO" id="GO:0008783">
    <property type="term" value="F:agmatinase activity"/>
    <property type="evidence" value="ECO:0007669"/>
    <property type="project" value="TreeGrafter"/>
</dbReference>
<dbReference type="PRINTS" id="PR00116">
    <property type="entry name" value="ARGINASE"/>
</dbReference>
<dbReference type="EMBL" id="CAFBQA010000088">
    <property type="protein sequence ID" value="CAB5041456.1"/>
    <property type="molecule type" value="Genomic_DNA"/>
</dbReference>
<evidence type="ECO:0000313" key="6">
    <source>
        <dbReference type="EMBL" id="CAB4897916.1"/>
    </source>
</evidence>
<dbReference type="EMBL" id="CAFBMD010000052">
    <property type="protein sequence ID" value="CAB4897916.1"/>
    <property type="molecule type" value="Genomic_DNA"/>
</dbReference>
<organism evidence="6">
    <name type="scientific">freshwater metagenome</name>
    <dbReference type="NCBI Taxonomy" id="449393"/>
    <lineage>
        <taxon>unclassified sequences</taxon>
        <taxon>metagenomes</taxon>
        <taxon>ecological metagenomes</taxon>
    </lineage>
</organism>
<evidence type="ECO:0000313" key="7">
    <source>
        <dbReference type="EMBL" id="CAB5041456.1"/>
    </source>
</evidence>
<keyword evidence="3" id="KW-0464">Manganese</keyword>
<evidence type="ECO:0000313" key="8">
    <source>
        <dbReference type="EMBL" id="CAB5056078.1"/>
    </source>
</evidence>
<evidence type="ECO:0000256" key="3">
    <source>
        <dbReference type="ARBA" id="ARBA00023211"/>
    </source>
</evidence>
<evidence type="ECO:0000313" key="5">
    <source>
        <dbReference type="EMBL" id="CAB4779196.1"/>
    </source>
</evidence>
<dbReference type="Pfam" id="PF00491">
    <property type="entry name" value="Arginase"/>
    <property type="match status" value="1"/>
</dbReference>
<dbReference type="EMBL" id="CAEZXW010000057">
    <property type="protein sequence ID" value="CAB4706914.1"/>
    <property type="molecule type" value="Genomic_DNA"/>
</dbReference>
<dbReference type="PIRSF" id="PIRSF036979">
    <property type="entry name" value="Arginase"/>
    <property type="match status" value="1"/>
</dbReference>
<dbReference type="InterPro" id="IPR023696">
    <property type="entry name" value="Ureohydrolase_dom_sf"/>
</dbReference>
<dbReference type="GO" id="GO:0046872">
    <property type="term" value="F:metal ion binding"/>
    <property type="evidence" value="ECO:0007669"/>
    <property type="project" value="UniProtKB-KW"/>
</dbReference>
<sequence>MELHHDPRWPRANGWFKDGLKSADLALLGVGTHKSALTPNNAHMTPAAVRAALARYSTWSASHEIDFADHISGSDLGDVTDPDGPAGEERVIQKVSEALPGTRLLVALGGDNAMTFSAASGVASGVAGGVGSFEHLGLVTLDAHHDVRDGISNGSPVRRLIEAGLRGEKVVQVGISDFANSKEYAARVRDFGITVIRRDEMRGRPMSDVMAEAFAVAGRGTKAIYVDIDVDVCDRSVAPACPAATPGGLSADELRQIAFECGRNAQVRAVDITEIDATLDSPDQRTIRLAALLVLELATGLSLRK</sequence>
<dbReference type="EMBL" id="CAEZZQ010000068">
    <property type="protein sequence ID" value="CAB4779196.1"/>
    <property type="molecule type" value="Genomic_DNA"/>
</dbReference>
<dbReference type="EMBL" id="CAFBQF010000100">
    <property type="protein sequence ID" value="CAB5056078.1"/>
    <property type="molecule type" value="Genomic_DNA"/>
</dbReference>
<keyword evidence="2" id="KW-0378">Hydrolase</keyword>
<dbReference type="GO" id="GO:0033389">
    <property type="term" value="P:putrescine biosynthetic process from arginine, via agmatine"/>
    <property type="evidence" value="ECO:0007669"/>
    <property type="project" value="TreeGrafter"/>
</dbReference>
<evidence type="ECO:0000313" key="4">
    <source>
        <dbReference type="EMBL" id="CAB4706914.1"/>
    </source>
</evidence>
<proteinExistence type="predicted"/>
<gene>
    <name evidence="4" type="ORF">UFOPK2593_00936</name>
    <name evidence="5" type="ORF">UFOPK2894_01083</name>
    <name evidence="6" type="ORF">UFOPK3492_00785</name>
    <name evidence="7" type="ORF">UFOPK4234_01295</name>
    <name evidence="8" type="ORF">UFOPK4295_01427</name>
</gene>
<dbReference type="PANTHER" id="PTHR11358">
    <property type="entry name" value="ARGINASE/AGMATINASE"/>
    <property type="match status" value="1"/>
</dbReference>
<dbReference type="PROSITE" id="PS51409">
    <property type="entry name" value="ARGINASE_2"/>
    <property type="match status" value="1"/>
</dbReference>
<evidence type="ECO:0000256" key="1">
    <source>
        <dbReference type="ARBA" id="ARBA00022723"/>
    </source>
</evidence>
<dbReference type="SUPFAM" id="SSF52768">
    <property type="entry name" value="Arginase/deacetylase"/>
    <property type="match status" value="1"/>
</dbReference>
<reference evidence="6" key="1">
    <citation type="submission" date="2020-05" db="EMBL/GenBank/DDBJ databases">
        <authorList>
            <person name="Chiriac C."/>
            <person name="Salcher M."/>
            <person name="Ghai R."/>
            <person name="Kavagutti S V."/>
        </authorList>
    </citation>
    <scope>NUCLEOTIDE SEQUENCE</scope>
</reference>
<keyword evidence="1" id="KW-0479">Metal-binding</keyword>
<name>A0A6J7FQS9_9ZZZZ</name>